<dbReference type="CDD" id="cd02022">
    <property type="entry name" value="DPCK"/>
    <property type="match status" value="1"/>
</dbReference>
<protein>
    <recommendedName>
        <fullName evidence="5 6">Dephospho-CoA kinase</fullName>
        <ecNumber evidence="5 6">2.7.1.24</ecNumber>
    </recommendedName>
    <alternativeName>
        <fullName evidence="5">Dephosphocoenzyme A kinase</fullName>
    </alternativeName>
</protein>
<proteinExistence type="inferred from homology"/>
<evidence type="ECO:0000313" key="8">
    <source>
        <dbReference type="Proteomes" id="UP000035760"/>
    </source>
</evidence>
<feature type="binding site" evidence="5">
    <location>
        <begin position="13"/>
        <end position="18"/>
    </location>
    <ligand>
        <name>ATP</name>
        <dbReference type="ChEBI" id="CHEBI:30616"/>
    </ligand>
</feature>
<evidence type="ECO:0000256" key="4">
    <source>
        <dbReference type="ARBA" id="ARBA00022993"/>
    </source>
</evidence>
<dbReference type="GO" id="GO:0004140">
    <property type="term" value="F:dephospho-CoA kinase activity"/>
    <property type="evidence" value="ECO:0007669"/>
    <property type="project" value="UniProtKB-UniRule"/>
</dbReference>
<comment type="pathway">
    <text evidence="5">Cofactor biosynthesis; coenzyme A biosynthesis; CoA from (R)-pantothenate: step 5/5.</text>
</comment>
<gene>
    <name evidence="5 7" type="primary">coaE</name>
    <name evidence="7" type="ORF">BN873_150172</name>
</gene>
<evidence type="ECO:0000313" key="7">
    <source>
        <dbReference type="EMBL" id="CDI01384.1"/>
    </source>
</evidence>
<accession>W6M487</accession>
<dbReference type="GO" id="GO:0005737">
    <property type="term" value="C:cytoplasm"/>
    <property type="evidence" value="ECO:0007669"/>
    <property type="project" value="UniProtKB-SubCell"/>
</dbReference>
<comment type="catalytic activity">
    <reaction evidence="5">
        <text>3'-dephospho-CoA + ATP = ADP + CoA + H(+)</text>
        <dbReference type="Rhea" id="RHEA:18245"/>
        <dbReference type="ChEBI" id="CHEBI:15378"/>
        <dbReference type="ChEBI" id="CHEBI:30616"/>
        <dbReference type="ChEBI" id="CHEBI:57287"/>
        <dbReference type="ChEBI" id="CHEBI:57328"/>
        <dbReference type="ChEBI" id="CHEBI:456216"/>
        <dbReference type="EC" id="2.7.1.24"/>
    </reaction>
</comment>
<dbReference type="EC" id="2.7.1.24" evidence="5 6"/>
<sequence length="203" mass="22422">MNVLVIGLTGGIGSGKTEVSNRFAQHGVPVIDTDQLARELVEPGQPALLEIVTAFGPDCLDERGQLRRDQLRERVFADPSGRRRLEAILHPRIRTLLQARIANITAPYCVAVIPLLIETGMIDLVDRILVVDVSEAEQIRRVLARDGITETQAHRILAAQTQRQERLACADDILENGADFSRLHQQVAALHERYLALASIKAS</sequence>
<dbReference type="PROSITE" id="PS51219">
    <property type="entry name" value="DPCK"/>
    <property type="match status" value="1"/>
</dbReference>
<comment type="function">
    <text evidence="5">Catalyzes the phosphorylation of the 3'-hydroxyl group of dephosphocoenzyme A to form coenzyme A.</text>
</comment>
<dbReference type="AlphaFoldDB" id="W6M487"/>
<dbReference type="Pfam" id="PF01121">
    <property type="entry name" value="CoaE"/>
    <property type="match status" value="1"/>
</dbReference>
<evidence type="ECO:0000256" key="2">
    <source>
        <dbReference type="ARBA" id="ARBA00022741"/>
    </source>
</evidence>
<comment type="subcellular location">
    <subcellularLocation>
        <location evidence="5">Cytoplasm</location>
    </subcellularLocation>
</comment>
<reference evidence="7" key="2">
    <citation type="submission" date="2014-03" db="EMBL/GenBank/DDBJ databases">
        <title>Candidatus Competibacter-lineage genomes retrieved from metagenomes reveal functional metabolic diversity.</title>
        <authorList>
            <person name="McIlroy S.J."/>
            <person name="Albertsen M."/>
            <person name="Andresen E.K."/>
            <person name="Saunders A.M."/>
            <person name="Kristiansen R."/>
            <person name="Stokholm-Bjerregaard M."/>
            <person name="Nielsen K.L."/>
            <person name="Nielsen P.H."/>
        </authorList>
    </citation>
    <scope>NUCLEOTIDE SEQUENCE</scope>
    <source>
        <strain evidence="7">Run_A_D11</strain>
    </source>
</reference>
<comment type="similarity">
    <text evidence="1 5">Belongs to the CoaE family.</text>
</comment>
<dbReference type="SUPFAM" id="SSF52540">
    <property type="entry name" value="P-loop containing nucleoside triphosphate hydrolases"/>
    <property type="match status" value="1"/>
</dbReference>
<dbReference type="PANTHER" id="PTHR10695:SF46">
    <property type="entry name" value="BIFUNCTIONAL COENZYME A SYNTHASE-RELATED"/>
    <property type="match status" value="1"/>
</dbReference>
<organism evidence="7 8">
    <name type="scientific">Candidatus Competibacter denitrificans Run_A_D11</name>
    <dbReference type="NCBI Taxonomy" id="1400863"/>
    <lineage>
        <taxon>Bacteria</taxon>
        <taxon>Pseudomonadati</taxon>
        <taxon>Pseudomonadota</taxon>
        <taxon>Gammaproteobacteria</taxon>
        <taxon>Candidatus Competibacteraceae</taxon>
        <taxon>Candidatus Competibacter</taxon>
    </lineage>
</organism>
<dbReference type="UniPathway" id="UPA00241">
    <property type="reaction ID" value="UER00356"/>
</dbReference>
<evidence type="ECO:0000256" key="1">
    <source>
        <dbReference type="ARBA" id="ARBA00009018"/>
    </source>
</evidence>
<evidence type="ECO:0000256" key="5">
    <source>
        <dbReference type="HAMAP-Rule" id="MF_00376"/>
    </source>
</evidence>
<dbReference type="GO" id="GO:0015937">
    <property type="term" value="P:coenzyme A biosynthetic process"/>
    <property type="evidence" value="ECO:0007669"/>
    <property type="project" value="UniProtKB-UniRule"/>
</dbReference>
<keyword evidence="3 5" id="KW-0067">ATP-binding</keyword>
<dbReference type="InterPro" id="IPR001977">
    <property type="entry name" value="Depp_CoAkinase"/>
</dbReference>
<dbReference type="Proteomes" id="UP000035760">
    <property type="component" value="Unassembled WGS sequence"/>
</dbReference>
<comment type="caution">
    <text evidence="7">The sequence shown here is derived from an EMBL/GenBank/DDBJ whole genome shotgun (WGS) entry which is preliminary data.</text>
</comment>
<keyword evidence="5" id="KW-0963">Cytoplasm</keyword>
<dbReference type="InterPro" id="IPR027417">
    <property type="entry name" value="P-loop_NTPase"/>
</dbReference>
<evidence type="ECO:0000256" key="3">
    <source>
        <dbReference type="ARBA" id="ARBA00022840"/>
    </source>
</evidence>
<keyword evidence="5 7" id="KW-0418">Kinase</keyword>
<reference evidence="7" key="1">
    <citation type="submission" date="2013-07" db="EMBL/GenBank/DDBJ databases">
        <authorList>
            <person name="McIlroy S."/>
        </authorList>
    </citation>
    <scope>NUCLEOTIDE SEQUENCE [LARGE SCALE GENOMIC DNA]</scope>
    <source>
        <strain evidence="7">Run_A_D11</strain>
    </source>
</reference>
<dbReference type="STRING" id="1400863.BN873_150172"/>
<dbReference type="EMBL" id="CBTJ020000020">
    <property type="protein sequence ID" value="CDI01384.1"/>
    <property type="molecule type" value="Genomic_DNA"/>
</dbReference>
<dbReference type="HAMAP" id="MF_00376">
    <property type="entry name" value="Dephospho_CoA_kinase"/>
    <property type="match status" value="1"/>
</dbReference>
<dbReference type="PANTHER" id="PTHR10695">
    <property type="entry name" value="DEPHOSPHO-COA KINASE-RELATED"/>
    <property type="match status" value="1"/>
</dbReference>
<dbReference type="RefSeq" id="WP_374727152.1">
    <property type="nucleotide sequence ID" value="NZ_CBTJ020000020.1"/>
</dbReference>
<name>W6M487_9GAMM</name>
<keyword evidence="4 5" id="KW-0173">Coenzyme A biosynthesis</keyword>
<keyword evidence="2 5" id="KW-0547">Nucleotide-binding</keyword>
<keyword evidence="5 7" id="KW-0808">Transferase</keyword>
<dbReference type="Gene3D" id="3.40.50.300">
    <property type="entry name" value="P-loop containing nucleotide triphosphate hydrolases"/>
    <property type="match status" value="1"/>
</dbReference>
<keyword evidence="8" id="KW-1185">Reference proteome</keyword>
<dbReference type="GO" id="GO:0005524">
    <property type="term" value="F:ATP binding"/>
    <property type="evidence" value="ECO:0007669"/>
    <property type="project" value="UniProtKB-UniRule"/>
</dbReference>
<dbReference type="NCBIfam" id="TIGR00152">
    <property type="entry name" value="dephospho-CoA kinase"/>
    <property type="match status" value="1"/>
</dbReference>
<evidence type="ECO:0000256" key="6">
    <source>
        <dbReference type="NCBIfam" id="TIGR00152"/>
    </source>
</evidence>